<accession>A0ABV6X761</accession>
<name>A0ABV6X761_9ACTN</name>
<feature type="chain" id="PRO_5047145209" description="Secreted protein" evidence="1">
    <location>
        <begin position="34"/>
        <end position="446"/>
    </location>
</feature>
<evidence type="ECO:0000313" key="3">
    <source>
        <dbReference type="Proteomes" id="UP001592530"/>
    </source>
</evidence>
<keyword evidence="1" id="KW-0732">Signal</keyword>
<dbReference type="EMBL" id="JBHEZY010000011">
    <property type="protein sequence ID" value="MFC1433852.1"/>
    <property type="molecule type" value="Genomic_DNA"/>
</dbReference>
<feature type="signal peptide" evidence="1">
    <location>
        <begin position="1"/>
        <end position="33"/>
    </location>
</feature>
<reference evidence="2 3" key="1">
    <citation type="submission" date="2024-09" db="EMBL/GenBank/DDBJ databases">
        <authorList>
            <person name="Lee S.D."/>
        </authorList>
    </citation>
    <scope>NUCLEOTIDE SEQUENCE [LARGE SCALE GENOMIC DNA]</scope>
    <source>
        <strain evidence="2 3">N1-3</strain>
    </source>
</reference>
<protein>
    <recommendedName>
        <fullName evidence="4">Secreted protein</fullName>
    </recommendedName>
</protein>
<evidence type="ECO:0008006" key="4">
    <source>
        <dbReference type="Google" id="ProtNLM"/>
    </source>
</evidence>
<evidence type="ECO:0000313" key="2">
    <source>
        <dbReference type="EMBL" id="MFC1433852.1"/>
    </source>
</evidence>
<sequence>MRIQLPHRKAVAGVTALLAAFAAGLLGAAPAHAAAAFSSIDASQFQLDPGTSFSTDKAAIAAVEATGAVTVQNANQVLTTGGHTGSVGLCHGTGLAASLSPSGFCWDQADDVSDSYTTAGGWTPQGITGSYDAQPNGLWSDGSGSHTAFIASWHFDEKMGTANAVANEFARITLVNADNNKINYNHLLLVQPTVDASGHADFHATPATHADGVVWYGNTVFVANGRWLQVYSLQHIWKMNSLQATVGITGSSSSARYSNYALPLVGLYRTTASDTTGCNSTTGTGVCLNSLSLDRSGADGLVSAEFYNNPTAGGSSAGGRVIRWPLNYLTALPSTDTPDAQGAGITHAGEAFVSPIWHMQGAATDGTNWYIAGDCPSGVGGGSNDTGGQPYSCIHKALPDTAPHVLTTSPVYTENLGYSPSSGRLWGINERINSTTGIRVVFSINT</sequence>
<proteinExistence type="predicted"/>
<dbReference type="Proteomes" id="UP001592530">
    <property type="component" value="Unassembled WGS sequence"/>
</dbReference>
<evidence type="ECO:0000256" key="1">
    <source>
        <dbReference type="SAM" id="SignalP"/>
    </source>
</evidence>
<gene>
    <name evidence="2" type="ORF">ACEZDB_24695</name>
</gene>
<dbReference type="RefSeq" id="WP_380556071.1">
    <property type="nucleotide sequence ID" value="NZ_JBHEZY010000011.1"/>
</dbReference>
<comment type="caution">
    <text evidence="2">The sequence shown here is derived from an EMBL/GenBank/DDBJ whole genome shotgun (WGS) entry which is preliminary data.</text>
</comment>
<organism evidence="2 3">
    <name type="scientific">Streptacidiphilus alkalitolerans</name>
    <dbReference type="NCBI Taxonomy" id="3342712"/>
    <lineage>
        <taxon>Bacteria</taxon>
        <taxon>Bacillati</taxon>
        <taxon>Actinomycetota</taxon>
        <taxon>Actinomycetes</taxon>
        <taxon>Kitasatosporales</taxon>
        <taxon>Streptomycetaceae</taxon>
        <taxon>Streptacidiphilus</taxon>
    </lineage>
</organism>